<evidence type="ECO:0000256" key="3">
    <source>
        <dbReference type="ARBA" id="ARBA00022723"/>
    </source>
</evidence>
<keyword evidence="6 7" id="KW-0862">Zinc</keyword>
<dbReference type="PANTHER" id="PTHR46986">
    <property type="entry name" value="ENDORIBONUCLEASE YBEY, CHLOROPLASTIC"/>
    <property type="match status" value="1"/>
</dbReference>
<evidence type="ECO:0000256" key="2">
    <source>
        <dbReference type="ARBA" id="ARBA00022722"/>
    </source>
</evidence>
<evidence type="ECO:0000256" key="5">
    <source>
        <dbReference type="ARBA" id="ARBA00022801"/>
    </source>
</evidence>
<comment type="subcellular location">
    <subcellularLocation>
        <location evidence="7">Cytoplasm</location>
    </subcellularLocation>
</comment>
<feature type="binding site" evidence="7">
    <location>
        <position position="82"/>
    </location>
    <ligand>
        <name>Zn(2+)</name>
        <dbReference type="ChEBI" id="CHEBI:29105"/>
        <note>catalytic</note>
    </ligand>
</feature>
<dbReference type="NCBIfam" id="TIGR00043">
    <property type="entry name" value="rRNA maturation RNase YbeY"/>
    <property type="match status" value="1"/>
</dbReference>
<keyword evidence="7" id="KW-0690">Ribosome biogenesis</keyword>
<dbReference type="GO" id="GO:0005737">
    <property type="term" value="C:cytoplasm"/>
    <property type="evidence" value="ECO:0007669"/>
    <property type="project" value="UniProtKB-SubCell"/>
</dbReference>
<dbReference type="PANTHER" id="PTHR46986:SF1">
    <property type="entry name" value="ENDORIBONUCLEASE YBEY, CHLOROPLASTIC"/>
    <property type="match status" value="1"/>
</dbReference>
<evidence type="ECO:0000313" key="9">
    <source>
        <dbReference type="Proteomes" id="UP000179275"/>
    </source>
</evidence>
<keyword evidence="3 7" id="KW-0479">Metal-binding</keyword>
<dbReference type="GO" id="GO:0006364">
    <property type="term" value="P:rRNA processing"/>
    <property type="evidence" value="ECO:0007669"/>
    <property type="project" value="UniProtKB-UniRule"/>
</dbReference>
<proteinExistence type="inferred from homology"/>
<feature type="binding site" evidence="7">
    <location>
        <position position="86"/>
    </location>
    <ligand>
        <name>Zn(2+)</name>
        <dbReference type="ChEBI" id="CHEBI:29105"/>
        <note>catalytic</note>
    </ligand>
</feature>
<organism evidence="8 9">
    <name type="scientific">Candidatus Nomurabacteria bacterium RIFCSPHIGHO2_02_FULL_42_19</name>
    <dbReference type="NCBI Taxonomy" id="1801756"/>
    <lineage>
        <taxon>Bacteria</taxon>
        <taxon>Candidatus Nomuraibacteriota</taxon>
    </lineage>
</organism>
<dbReference type="EMBL" id="MFUG01000002">
    <property type="protein sequence ID" value="OGI76479.1"/>
    <property type="molecule type" value="Genomic_DNA"/>
</dbReference>
<dbReference type="GO" id="GO:0004222">
    <property type="term" value="F:metalloendopeptidase activity"/>
    <property type="evidence" value="ECO:0007669"/>
    <property type="project" value="InterPro"/>
</dbReference>
<dbReference type="Pfam" id="PF02130">
    <property type="entry name" value="YbeY"/>
    <property type="match status" value="1"/>
</dbReference>
<evidence type="ECO:0000256" key="7">
    <source>
        <dbReference type="HAMAP-Rule" id="MF_00009"/>
    </source>
</evidence>
<dbReference type="HAMAP" id="MF_00009">
    <property type="entry name" value="Endoribonucl_YbeY"/>
    <property type="match status" value="1"/>
</dbReference>
<gene>
    <name evidence="7" type="primary">ybeY</name>
    <name evidence="8" type="ORF">A3C67_00020</name>
</gene>
<keyword evidence="2 7" id="KW-0540">Nuclease</keyword>
<name>A0A1F6W3L3_9BACT</name>
<evidence type="ECO:0000313" key="8">
    <source>
        <dbReference type="EMBL" id="OGI76479.1"/>
    </source>
</evidence>
<reference evidence="8 9" key="1">
    <citation type="journal article" date="2016" name="Nat. Commun.">
        <title>Thousands of microbial genomes shed light on interconnected biogeochemical processes in an aquifer system.</title>
        <authorList>
            <person name="Anantharaman K."/>
            <person name="Brown C.T."/>
            <person name="Hug L.A."/>
            <person name="Sharon I."/>
            <person name="Castelle C.J."/>
            <person name="Probst A.J."/>
            <person name="Thomas B.C."/>
            <person name="Singh A."/>
            <person name="Wilkins M.J."/>
            <person name="Karaoz U."/>
            <person name="Brodie E.L."/>
            <person name="Williams K.H."/>
            <person name="Hubbard S.S."/>
            <person name="Banfield J.F."/>
        </authorList>
    </citation>
    <scope>NUCLEOTIDE SEQUENCE [LARGE SCALE GENOMIC DNA]</scope>
</reference>
<dbReference type="SUPFAM" id="SSF55486">
    <property type="entry name" value="Metalloproteases ('zincins'), catalytic domain"/>
    <property type="match status" value="1"/>
</dbReference>
<comment type="caution">
    <text evidence="8">The sequence shown here is derived from an EMBL/GenBank/DDBJ whole genome shotgun (WGS) entry which is preliminary data.</text>
</comment>
<keyword evidence="7" id="KW-0698">rRNA processing</keyword>
<dbReference type="EC" id="3.1.-.-" evidence="7"/>
<dbReference type="InterPro" id="IPR023091">
    <property type="entry name" value="MetalPrtase_cat_dom_sf_prd"/>
</dbReference>
<dbReference type="AlphaFoldDB" id="A0A1F6W3L3"/>
<keyword evidence="5 7" id="KW-0378">Hydrolase</keyword>
<evidence type="ECO:0000256" key="1">
    <source>
        <dbReference type="ARBA" id="ARBA00010875"/>
    </source>
</evidence>
<dbReference type="InterPro" id="IPR002036">
    <property type="entry name" value="YbeY"/>
</dbReference>
<accession>A0A1F6W3L3</accession>
<sequence length="140" mass="16815">MYERIKDDILGKKYSLSIAFISAKKSRELNKKYRKKNKATNVLSFALHKNEGEILLSPSVIRKEARMFNKTYKQFLEFLVIHGMLHLKGMTHSSTMDKAQNFYFAKYQGKYYEKYLYRHRHRVANDQNRSGRVRQRRKKS</sequence>
<evidence type="ECO:0000256" key="6">
    <source>
        <dbReference type="ARBA" id="ARBA00022833"/>
    </source>
</evidence>
<feature type="binding site" evidence="7">
    <location>
        <position position="92"/>
    </location>
    <ligand>
        <name>Zn(2+)</name>
        <dbReference type="ChEBI" id="CHEBI:29105"/>
        <note>catalytic</note>
    </ligand>
</feature>
<dbReference type="STRING" id="1801756.A3C67_00020"/>
<keyword evidence="4 7" id="KW-0255">Endonuclease</keyword>
<protein>
    <recommendedName>
        <fullName evidence="7">Endoribonuclease YbeY</fullName>
        <ecNumber evidence="7">3.1.-.-</ecNumber>
    </recommendedName>
</protein>
<evidence type="ECO:0000256" key="4">
    <source>
        <dbReference type="ARBA" id="ARBA00022759"/>
    </source>
</evidence>
<comment type="cofactor">
    <cofactor evidence="7">
        <name>Zn(2+)</name>
        <dbReference type="ChEBI" id="CHEBI:29105"/>
    </cofactor>
    <text evidence="7">Binds 1 zinc ion.</text>
</comment>
<dbReference type="Gene3D" id="3.40.390.30">
    <property type="entry name" value="Metalloproteases ('zincins'), catalytic domain"/>
    <property type="match status" value="1"/>
</dbReference>
<comment type="similarity">
    <text evidence="1 7">Belongs to the endoribonuclease YbeY family.</text>
</comment>
<comment type="function">
    <text evidence="7">Single strand-specific metallo-endoribonuclease involved in late-stage 70S ribosome quality control and in maturation of the 3' terminus of the 16S rRNA.</text>
</comment>
<dbReference type="GO" id="GO:0008270">
    <property type="term" value="F:zinc ion binding"/>
    <property type="evidence" value="ECO:0007669"/>
    <property type="project" value="UniProtKB-UniRule"/>
</dbReference>
<dbReference type="Proteomes" id="UP000179275">
    <property type="component" value="Unassembled WGS sequence"/>
</dbReference>
<keyword evidence="7" id="KW-0963">Cytoplasm</keyword>
<dbReference type="GO" id="GO:0004521">
    <property type="term" value="F:RNA endonuclease activity"/>
    <property type="evidence" value="ECO:0007669"/>
    <property type="project" value="UniProtKB-UniRule"/>
</dbReference>